<evidence type="ECO:0000313" key="2">
    <source>
        <dbReference type="Proteomes" id="UP000692954"/>
    </source>
</evidence>
<reference evidence="1" key="1">
    <citation type="submission" date="2021-01" db="EMBL/GenBank/DDBJ databases">
        <authorList>
            <consortium name="Genoscope - CEA"/>
            <person name="William W."/>
        </authorList>
    </citation>
    <scope>NUCLEOTIDE SEQUENCE</scope>
</reference>
<accession>A0A8S1LEQ4</accession>
<dbReference type="EMBL" id="CAJJDN010000019">
    <property type="protein sequence ID" value="CAD8064961.1"/>
    <property type="molecule type" value="Genomic_DNA"/>
</dbReference>
<organism evidence="1 2">
    <name type="scientific">Paramecium sonneborni</name>
    <dbReference type="NCBI Taxonomy" id="65129"/>
    <lineage>
        <taxon>Eukaryota</taxon>
        <taxon>Sar</taxon>
        <taxon>Alveolata</taxon>
        <taxon>Ciliophora</taxon>
        <taxon>Intramacronucleata</taxon>
        <taxon>Oligohymenophorea</taxon>
        <taxon>Peniculida</taxon>
        <taxon>Parameciidae</taxon>
        <taxon>Paramecium</taxon>
    </lineage>
</organism>
<proteinExistence type="predicted"/>
<evidence type="ECO:0000313" key="1">
    <source>
        <dbReference type="EMBL" id="CAD8064961.1"/>
    </source>
</evidence>
<sequence>MSINSNSIYSNGNCTRSRIIIISRINTSVENDYLQEKQVL</sequence>
<protein>
    <submittedName>
        <fullName evidence="1">Uncharacterized protein</fullName>
    </submittedName>
</protein>
<dbReference type="Proteomes" id="UP000692954">
    <property type="component" value="Unassembled WGS sequence"/>
</dbReference>
<name>A0A8S1LEQ4_9CILI</name>
<dbReference type="AlphaFoldDB" id="A0A8S1LEQ4"/>
<gene>
    <name evidence="1" type="ORF">PSON_ATCC_30995.1.T0190413</name>
</gene>
<comment type="caution">
    <text evidence="1">The sequence shown here is derived from an EMBL/GenBank/DDBJ whole genome shotgun (WGS) entry which is preliminary data.</text>
</comment>
<keyword evidence="2" id="KW-1185">Reference proteome</keyword>